<dbReference type="InterPro" id="IPR005625">
    <property type="entry name" value="PepSY-ass_TM"/>
</dbReference>
<proteinExistence type="predicted"/>
<feature type="transmembrane region" description="Helical" evidence="1">
    <location>
        <begin position="141"/>
        <end position="164"/>
    </location>
</feature>
<keyword evidence="1" id="KW-1133">Transmembrane helix</keyword>
<keyword evidence="3" id="KW-1185">Reference proteome</keyword>
<dbReference type="AlphaFoldDB" id="A0A9X2KVX8"/>
<protein>
    <submittedName>
        <fullName evidence="2">PepSY domain-containing protein</fullName>
    </submittedName>
</protein>
<feature type="transmembrane region" description="Helical" evidence="1">
    <location>
        <begin position="476"/>
        <end position="496"/>
    </location>
</feature>
<dbReference type="EMBL" id="JAMFTH010000001">
    <property type="protein sequence ID" value="MCP8898470.1"/>
    <property type="molecule type" value="Genomic_DNA"/>
</dbReference>
<feature type="transmembrane region" description="Helical" evidence="1">
    <location>
        <begin position="185"/>
        <end position="214"/>
    </location>
</feature>
<keyword evidence="1" id="KW-0472">Membrane</keyword>
<dbReference type="RefSeq" id="WP_253966746.1">
    <property type="nucleotide sequence ID" value="NZ_JAMFTH010000001.1"/>
</dbReference>
<name>A0A9X2KVX8_9GAMM</name>
<dbReference type="Proteomes" id="UP001139319">
    <property type="component" value="Unassembled WGS sequence"/>
</dbReference>
<feature type="transmembrane region" description="Helical" evidence="1">
    <location>
        <begin position="380"/>
        <end position="402"/>
    </location>
</feature>
<feature type="transmembrane region" description="Helical" evidence="1">
    <location>
        <begin position="445"/>
        <end position="464"/>
    </location>
</feature>
<feature type="transmembrane region" description="Helical" evidence="1">
    <location>
        <begin position="414"/>
        <end position="433"/>
    </location>
</feature>
<dbReference type="PANTHER" id="PTHR34219:SF4">
    <property type="entry name" value="PEPSY DOMAIN-CONTAINING PROTEIN"/>
    <property type="match status" value="1"/>
</dbReference>
<accession>A0A9X2KVX8</accession>
<reference evidence="2" key="2">
    <citation type="submission" date="2023-01" db="EMBL/GenBank/DDBJ databases">
        <title>Gilvimarinus xylanilyticus HB14 isolated from Caulerpa lentillifera aquaculture base in Hainan, China.</title>
        <authorList>
            <person name="Zhang Y.-J."/>
        </authorList>
    </citation>
    <scope>NUCLEOTIDE SEQUENCE</scope>
    <source>
        <strain evidence="2">HB14</strain>
    </source>
</reference>
<dbReference type="Pfam" id="PF03929">
    <property type="entry name" value="PepSY_TM"/>
    <property type="match status" value="1"/>
</dbReference>
<sequence length="514" mass="57539">MTWLHTWAGITLGWILYLMFVTGTAGYFDTEIDRWMQPELPPVSPVDTAHVAKTIVATLEQEAPKASRWYISLPADRNQPYPSVFWQGASVEDGARSASGSEMFDAHTGEILTPRDTGGGQTLYQMHWRLHYLSRKHSDKLIGIATLFMMVGLITGIVIHKNIFVDFFTLRLGKGRRSWLDAHNFLSVFALPFHLMITYSGLLFLGFSLMPYIVDSQYPDEGRRQFYAEVFDPPGLVDARGENAVLRPVEEFIAQAEQRWGRGRVQTLDIHNPSDADSRVVLYESISATVSTNAERLVFAGASGELLHVDPADASLIKHVRDVFLGLHEGLFASPLVRWIYFLSGLMGTGMVATGLILWASKRRQKNESKHSKPHKGLRLVETLNAATIVGVPLAVGTYFMANRLLPVAMDNRGQWEVHIFFLTWLATLAYACVRPRHRVWQEQLAIAACVYLSLPLLTALTTERALWHSVSSGDWVFAGVEFTLLTLGLCFTAAARQVGKVQLPSRPVKREKA</sequence>
<comment type="caution">
    <text evidence="2">The sequence shown here is derived from an EMBL/GenBank/DDBJ whole genome shotgun (WGS) entry which is preliminary data.</text>
</comment>
<dbReference type="PANTHER" id="PTHR34219">
    <property type="entry name" value="IRON-REGULATED INNER MEMBRANE PROTEIN-RELATED"/>
    <property type="match status" value="1"/>
</dbReference>
<evidence type="ECO:0000313" key="3">
    <source>
        <dbReference type="Proteomes" id="UP001139319"/>
    </source>
</evidence>
<organism evidence="2 3">
    <name type="scientific">Gilvimarinus xylanilyticus</name>
    <dbReference type="NCBI Taxonomy" id="2944139"/>
    <lineage>
        <taxon>Bacteria</taxon>
        <taxon>Pseudomonadati</taxon>
        <taxon>Pseudomonadota</taxon>
        <taxon>Gammaproteobacteria</taxon>
        <taxon>Cellvibrionales</taxon>
        <taxon>Cellvibrionaceae</taxon>
        <taxon>Gilvimarinus</taxon>
    </lineage>
</organism>
<keyword evidence="1" id="KW-0812">Transmembrane</keyword>
<reference evidence="2" key="1">
    <citation type="submission" date="2022-05" db="EMBL/GenBank/DDBJ databases">
        <authorList>
            <person name="Sun H.-N."/>
        </authorList>
    </citation>
    <scope>NUCLEOTIDE SEQUENCE</scope>
    <source>
        <strain evidence="2">HB14</strain>
    </source>
</reference>
<evidence type="ECO:0000313" key="2">
    <source>
        <dbReference type="EMBL" id="MCP8898470.1"/>
    </source>
</evidence>
<evidence type="ECO:0000256" key="1">
    <source>
        <dbReference type="SAM" id="Phobius"/>
    </source>
</evidence>
<feature type="transmembrane region" description="Helical" evidence="1">
    <location>
        <begin position="7"/>
        <end position="28"/>
    </location>
</feature>
<feature type="transmembrane region" description="Helical" evidence="1">
    <location>
        <begin position="339"/>
        <end position="359"/>
    </location>
</feature>
<gene>
    <name evidence="2" type="ORF">M6D89_04070</name>
</gene>